<dbReference type="Gene3D" id="1.10.10.10">
    <property type="entry name" value="Winged helix-like DNA-binding domain superfamily/Winged helix DNA-binding domain"/>
    <property type="match status" value="1"/>
</dbReference>
<proteinExistence type="predicted"/>
<dbReference type="InterPro" id="IPR051797">
    <property type="entry name" value="TrmB-like"/>
</dbReference>
<evidence type="ECO:0008006" key="3">
    <source>
        <dbReference type="Google" id="ProtNLM"/>
    </source>
</evidence>
<evidence type="ECO:0000313" key="1">
    <source>
        <dbReference type="EMBL" id="MFE1356780.1"/>
    </source>
</evidence>
<organism evidence="1 2">
    <name type="scientific">Kitasatospora phosalacinea</name>
    <dbReference type="NCBI Taxonomy" id="2065"/>
    <lineage>
        <taxon>Bacteria</taxon>
        <taxon>Bacillati</taxon>
        <taxon>Actinomycetota</taxon>
        <taxon>Actinomycetes</taxon>
        <taxon>Kitasatosporales</taxon>
        <taxon>Streptomycetaceae</taxon>
        <taxon>Kitasatospora</taxon>
    </lineage>
</organism>
<dbReference type="RefSeq" id="WP_380331379.1">
    <property type="nucleotide sequence ID" value="NZ_JBHYPW010000079.1"/>
</dbReference>
<gene>
    <name evidence="1" type="ORF">ACFW6T_32940</name>
</gene>
<sequence length="345" mass="37705">MNDFRDSVPGNSMPRLLSEAAHEVYLSITQSGGRAKTEEHEDSRAQIAELIEFGLLVPESDDPSIVAAVDPKVISTSLSTAWQREAAQLLSRSAALAGELRSLDEAFGELRGQGQTDGKIEYVHGGPAINQRLAVLIDNCSQELLTAQPGGGRGSEVVRGAISRDLGVLQRGGTTRSIYQPSARYSSPTLEYVETMTTAGSQIRTLDEPFTILIIIDRRVAVIPGSQDKSQAAFVSDQAVVSYLVQYFESLWGRALPFQASREVPPVVLSSLRRQIIRSMSRGVGHRVIARNLGLSERTLARHIAEMREDYGVDTLFQLGWKLAQEAEQIQSDEEEETPDSPAVT</sequence>
<comment type="caution">
    <text evidence="1">The sequence shown here is derived from an EMBL/GenBank/DDBJ whole genome shotgun (WGS) entry which is preliminary data.</text>
</comment>
<dbReference type="PANTHER" id="PTHR34293:SF1">
    <property type="entry name" value="HTH-TYPE TRANSCRIPTIONAL REGULATOR TRMBL2"/>
    <property type="match status" value="1"/>
</dbReference>
<protein>
    <recommendedName>
        <fullName evidence="3">HTH luxR-type domain-containing protein</fullName>
    </recommendedName>
</protein>
<dbReference type="InterPro" id="IPR016032">
    <property type="entry name" value="Sig_transdc_resp-reg_C-effctor"/>
</dbReference>
<dbReference type="EMBL" id="JBHYPX010000104">
    <property type="protein sequence ID" value="MFE1356780.1"/>
    <property type="molecule type" value="Genomic_DNA"/>
</dbReference>
<reference evidence="1 2" key="1">
    <citation type="submission" date="2024-09" db="EMBL/GenBank/DDBJ databases">
        <title>The Natural Products Discovery Center: Release of the First 8490 Sequenced Strains for Exploring Actinobacteria Biosynthetic Diversity.</title>
        <authorList>
            <person name="Kalkreuter E."/>
            <person name="Kautsar S.A."/>
            <person name="Yang D."/>
            <person name="Bader C.D."/>
            <person name="Teijaro C.N."/>
            <person name="Fluegel L."/>
            <person name="Davis C.M."/>
            <person name="Simpson J.R."/>
            <person name="Lauterbach L."/>
            <person name="Steele A.D."/>
            <person name="Gui C."/>
            <person name="Meng S."/>
            <person name="Li G."/>
            <person name="Viehrig K."/>
            <person name="Ye F."/>
            <person name="Su P."/>
            <person name="Kiefer A.F."/>
            <person name="Nichols A."/>
            <person name="Cepeda A.J."/>
            <person name="Yan W."/>
            <person name="Fan B."/>
            <person name="Jiang Y."/>
            <person name="Adhikari A."/>
            <person name="Zheng C.-J."/>
            <person name="Schuster L."/>
            <person name="Cowan T.M."/>
            <person name="Smanski M.J."/>
            <person name="Chevrette M.G."/>
            <person name="De Carvalho L.P.S."/>
            <person name="Shen B."/>
        </authorList>
    </citation>
    <scope>NUCLEOTIDE SEQUENCE [LARGE SCALE GENOMIC DNA]</scope>
    <source>
        <strain evidence="1 2">NPDC058753</strain>
    </source>
</reference>
<evidence type="ECO:0000313" key="2">
    <source>
        <dbReference type="Proteomes" id="UP001599542"/>
    </source>
</evidence>
<keyword evidence="2" id="KW-1185">Reference proteome</keyword>
<dbReference type="SUPFAM" id="SSF46894">
    <property type="entry name" value="C-terminal effector domain of the bipartite response regulators"/>
    <property type="match status" value="1"/>
</dbReference>
<dbReference type="Proteomes" id="UP001599542">
    <property type="component" value="Unassembled WGS sequence"/>
</dbReference>
<accession>A0ABW6GVR6</accession>
<name>A0ABW6GVR6_9ACTN</name>
<dbReference type="InterPro" id="IPR036388">
    <property type="entry name" value="WH-like_DNA-bd_sf"/>
</dbReference>
<dbReference type="PANTHER" id="PTHR34293">
    <property type="entry name" value="HTH-TYPE TRANSCRIPTIONAL REGULATOR TRMBL2"/>
    <property type="match status" value="1"/>
</dbReference>